<keyword evidence="4" id="KW-0645">Protease</keyword>
<feature type="transmembrane region" description="Helical" evidence="2">
    <location>
        <begin position="145"/>
        <end position="166"/>
    </location>
</feature>
<sequence>MHAADRRQRVGHGAPLGKLDRGAGAASALAGLREEQHGDVHVWTPSRSRLYAPLMQSDNYGTEQPTAPETGFPAPEDNPWAPAGDLIGPGTPGKGPALWLVALVAFGVGGLLFGQQELAAMVALAGLFVVAQAADLDAGWAPVHYLLSWVVPLGGGAAFTMLGVGILGSDIVPALRPWAVGVSWAGAVVSASTALRPVSDTLVRLFFRAPPSHSLRLGARLTLLGLLFAVPGWFAFRYLLDSLMNEPGPLLERVSLGGQLIGYVLLALASVGFMVRRDLAATLERLGIRPLAREHLAIIALGVVALWGLNASADWLQHTVFPDLWEHDHRMNEAIARGLGPGEVILLGMSAGIGEELTLRGALQPKLGLLLTSLLFAALHVQYSWFGVGVIFLLGLTLGAIRDRTSTSVAICVHAVYDVLAVFSV</sequence>
<dbReference type="GO" id="GO:0008237">
    <property type="term" value="F:metallopeptidase activity"/>
    <property type="evidence" value="ECO:0007669"/>
    <property type="project" value="UniProtKB-KW"/>
</dbReference>
<keyword evidence="4" id="KW-0378">Hydrolase</keyword>
<dbReference type="GO" id="GO:0004175">
    <property type="term" value="F:endopeptidase activity"/>
    <property type="evidence" value="ECO:0007669"/>
    <property type="project" value="UniProtKB-ARBA"/>
</dbReference>
<dbReference type="Proteomes" id="UP000320184">
    <property type="component" value="Unassembled WGS sequence"/>
</dbReference>
<accession>A0A538SKS3</accession>
<name>A0A538SKS3_UNCEI</name>
<comment type="caution">
    <text evidence="4">The sequence shown here is derived from an EMBL/GenBank/DDBJ whole genome shotgun (WGS) entry which is preliminary data.</text>
</comment>
<keyword evidence="2" id="KW-0812">Transmembrane</keyword>
<dbReference type="GO" id="GO:0080120">
    <property type="term" value="P:CAAX-box protein maturation"/>
    <property type="evidence" value="ECO:0007669"/>
    <property type="project" value="UniProtKB-ARBA"/>
</dbReference>
<dbReference type="EMBL" id="VBOT01000050">
    <property type="protein sequence ID" value="TMQ51952.1"/>
    <property type="molecule type" value="Genomic_DNA"/>
</dbReference>
<reference evidence="4 5" key="1">
    <citation type="journal article" date="2019" name="Nat. Microbiol.">
        <title>Mediterranean grassland soil C-N compound turnover is dependent on rainfall and depth, and is mediated by genomically divergent microorganisms.</title>
        <authorList>
            <person name="Diamond S."/>
            <person name="Andeer P.F."/>
            <person name="Li Z."/>
            <person name="Crits-Christoph A."/>
            <person name="Burstein D."/>
            <person name="Anantharaman K."/>
            <person name="Lane K.R."/>
            <person name="Thomas B.C."/>
            <person name="Pan C."/>
            <person name="Northen T.R."/>
            <person name="Banfield J.F."/>
        </authorList>
    </citation>
    <scope>NUCLEOTIDE SEQUENCE [LARGE SCALE GENOMIC DNA]</scope>
    <source>
        <strain evidence="4">WS_3</strain>
    </source>
</reference>
<dbReference type="AlphaFoldDB" id="A0A538SKS3"/>
<feature type="transmembrane region" description="Helical" evidence="2">
    <location>
        <begin position="296"/>
        <end position="316"/>
    </location>
</feature>
<keyword evidence="2" id="KW-0472">Membrane</keyword>
<evidence type="ECO:0000256" key="2">
    <source>
        <dbReference type="SAM" id="Phobius"/>
    </source>
</evidence>
<evidence type="ECO:0000313" key="4">
    <source>
        <dbReference type="EMBL" id="TMQ51952.1"/>
    </source>
</evidence>
<evidence type="ECO:0000259" key="3">
    <source>
        <dbReference type="Pfam" id="PF02517"/>
    </source>
</evidence>
<gene>
    <name evidence="4" type="ORF">E6K73_04300</name>
</gene>
<keyword evidence="4" id="KW-0482">Metalloprotease</keyword>
<evidence type="ECO:0000256" key="1">
    <source>
        <dbReference type="SAM" id="MobiDB-lite"/>
    </source>
</evidence>
<evidence type="ECO:0000313" key="5">
    <source>
        <dbReference type="Proteomes" id="UP000320184"/>
    </source>
</evidence>
<feature type="transmembrane region" description="Helical" evidence="2">
    <location>
        <begin position="256"/>
        <end position="275"/>
    </location>
</feature>
<dbReference type="InterPro" id="IPR003675">
    <property type="entry name" value="Rce1/LyrA-like_dom"/>
</dbReference>
<feature type="region of interest" description="Disordered" evidence="1">
    <location>
        <begin position="1"/>
        <end position="21"/>
    </location>
</feature>
<feature type="transmembrane region" description="Helical" evidence="2">
    <location>
        <begin position="383"/>
        <end position="401"/>
    </location>
</feature>
<dbReference type="Pfam" id="PF02517">
    <property type="entry name" value="Rce1-like"/>
    <property type="match status" value="1"/>
</dbReference>
<feature type="transmembrane region" description="Helical" evidence="2">
    <location>
        <begin position="97"/>
        <end position="113"/>
    </location>
</feature>
<feature type="domain" description="CAAX prenyl protease 2/Lysostaphin resistance protein A-like" evidence="3">
    <location>
        <begin position="344"/>
        <end position="419"/>
    </location>
</feature>
<feature type="transmembrane region" description="Helical" evidence="2">
    <location>
        <begin position="217"/>
        <end position="236"/>
    </location>
</feature>
<keyword evidence="2" id="KW-1133">Transmembrane helix</keyword>
<organism evidence="4 5">
    <name type="scientific">Eiseniibacteriota bacterium</name>
    <dbReference type="NCBI Taxonomy" id="2212470"/>
    <lineage>
        <taxon>Bacteria</taxon>
        <taxon>Candidatus Eiseniibacteriota</taxon>
    </lineage>
</organism>
<protein>
    <submittedName>
        <fullName evidence="4">CPBP family intramembrane metalloprotease</fullName>
    </submittedName>
</protein>
<proteinExistence type="predicted"/>
<dbReference type="GO" id="GO:0006508">
    <property type="term" value="P:proteolysis"/>
    <property type="evidence" value="ECO:0007669"/>
    <property type="project" value="UniProtKB-KW"/>
</dbReference>